<organism evidence="2 3">
    <name type="scientific">Proteiniborus ethanoligenes</name>
    <dbReference type="NCBI Taxonomy" id="415015"/>
    <lineage>
        <taxon>Bacteria</taxon>
        <taxon>Bacillati</taxon>
        <taxon>Bacillota</taxon>
        <taxon>Clostridia</taxon>
        <taxon>Eubacteriales</taxon>
        <taxon>Proteiniborus</taxon>
    </lineage>
</organism>
<dbReference type="SMART" id="SM00257">
    <property type="entry name" value="LysM"/>
    <property type="match status" value="6"/>
</dbReference>
<evidence type="ECO:0000313" key="2">
    <source>
        <dbReference type="EMBL" id="SDY73773.1"/>
    </source>
</evidence>
<dbReference type="Pfam" id="PF01476">
    <property type="entry name" value="LysM"/>
    <property type="match status" value="6"/>
</dbReference>
<evidence type="ECO:0000259" key="1">
    <source>
        <dbReference type="PROSITE" id="PS51782"/>
    </source>
</evidence>
<feature type="domain" description="LysM" evidence="1">
    <location>
        <begin position="303"/>
        <end position="347"/>
    </location>
</feature>
<feature type="domain" description="LysM" evidence="1">
    <location>
        <begin position="11"/>
        <end position="55"/>
    </location>
</feature>
<dbReference type="InterPro" id="IPR018392">
    <property type="entry name" value="LysM"/>
</dbReference>
<gene>
    <name evidence="2" type="ORF">SAMN05660462_00772</name>
</gene>
<feature type="domain" description="LysM" evidence="1">
    <location>
        <begin position="68"/>
        <end position="112"/>
    </location>
</feature>
<dbReference type="Gene3D" id="3.10.350.10">
    <property type="entry name" value="LysM domain"/>
    <property type="match status" value="6"/>
</dbReference>
<dbReference type="AlphaFoldDB" id="A0A1H3MB05"/>
<dbReference type="PANTHER" id="PTHR33734">
    <property type="entry name" value="LYSM DOMAIN-CONTAINING GPI-ANCHORED PROTEIN 2"/>
    <property type="match status" value="1"/>
</dbReference>
<dbReference type="SUPFAM" id="SSF54106">
    <property type="entry name" value="LysM domain"/>
    <property type="match status" value="6"/>
</dbReference>
<dbReference type="STRING" id="415015.SAMN05660462_00772"/>
<proteinExistence type="predicted"/>
<feature type="domain" description="LysM" evidence="1">
    <location>
        <begin position="132"/>
        <end position="176"/>
    </location>
</feature>
<dbReference type="InterPro" id="IPR036779">
    <property type="entry name" value="LysM_dom_sf"/>
</dbReference>
<dbReference type="PROSITE" id="PS51782">
    <property type="entry name" value="LYSM"/>
    <property type="match status" value="6"/>
</dbReference>
<protein>
    <submittedName>
        <fullName evidence="2">LysM domain-containing protein</fullName>
    </submittedName>
</protein>
<dbReference type="CDD" id="cd00118">
    <property type="entry name" value="LysM"/>
    <property type="match status" value="6"/>
</dbReference>
<accession>A0A1H3MB05</accession>
<reference evidence="2 3" key="1">
    <citation type="submission" date="2016-10" db="EMBL/GenBank/DDBJ databases">
        <authorList>
            <person name="de Groot N.N."/>
        </authorList>
    </citation>
    <scope>NUCLEOTIDE SEQUENCE [LARGE SCALE GENOMIC DNA]</scope>
    <source>
        <strain evidence="2 3">DSM 21650</strain>
    </source>
</reference>
<feature type="domain" description="LysM" evidence="1">
    <location>
        <begin position="246"/>
        <end position="290"/>
    </location>
</feature>
<feature type="domain" description="LysM" evidence="1">
    <location>
        <begin position="192"/>
        <end position="236"/>
    </location>
</feature>
<keyword evidence="3" id="KW-1185">Reference proteome</keyword>
<evidence type="ECO:0000313" key="3">
    <source>
        <dbReference type="Proteomes" id="UP000198625"/>
    </source>
</evidence>
<name>A0A1H3MB05_9FIRM</name>
<dbReference type="EMBL" id="FNQE01000006">
    <property type="protein sequence ID" value="SDY73773.1"/>
    <property type="molecule type" value="Genomic_DNA"/>
</dbReference>
<sequence>MLERRCPPFAEEYTVKRGDTISSIAQEFNTTIGVIRFLNPTININRISVGQIICVPRRVPTPICPNGTIYTIKAGDTFYKIADEFDITVRELQLANPLVNPYNLVVGQKICIPKKPAPPPPPPAIPPCVDGTYYVIKAGDTFYSIANRFNVTLRDLEAANPGVDPNSLVVGRIICIPKKVVPPNTPPCPGGAYYTIQAGDTFFSIANRFNVTLRDLELANPGVDPTKLTIGQIICIPRKPRCPGGKIHVVVAGDTLFKLAQQYDVSFRALVDANPDIDIENLRIGQEICIPPYEPSELCPTGKTYVIMQGDTLTSIAEKFVVSATDILKYNPTMAPSEFIPGKRICIPPEVEV</sequence>
<dbReference type="Proteomes" id="UP000198625">
    <property type="component" value="Unassembled WGS sequence"/>
</dbReference>
<dbReference type="PANTHER" id="PTHR33734:SF22">
    <property type="entry name" value="MEMBRANE-BOUND LYTIC MUREIN TRANSGLYCOSYLASE D"/>
    <property type="match status" value="1"/>
</dbReference>
<dbReference type="RefSeq" id="WP_208975193.1">
    <property type="nucleotide sequence ID" value="NZ_FNQE01000006.1"/>
</dbReference>